<dbReference type="GO" id="GO:0005886">
    <property type="term" value="C:plasma membrane"/>
    <property type="evidence" value="ECO:0007669"/>
    <property type="project" value="TreeGrafter"/>
</dbReference>
<keyword evidence="1 2" id="KW-1015">Disulfide bond</keyword>
<keyword evidence="7" id="KW-1185">Reference proteome</keyword>
<sequence>MSSPGNDAVVPRGATLSPGEPSLRLAGGGCRCTGLLQAQLEGRWSRVCRDGVSEARARSICQQLDCGPPVPGPPRFTVTGGKEPTRAWTPRCFGPADTLARCRWVPANCTEHAVLVCSEPVKTTPEPPPAPPTTTPEPTGPPRLWLVDGDIGCSGFVELHRQGLWGAVAATQGLSPALATRLCHAVGCGAAIDGHGHPTPERGSHLPVRWEVVEPCESSSVLDCFNRTSAQQGNPPAFIVCSGSRPQALRRLASGPTPCEGDIEVFAEGQWRVLCDNRARRAEWSRQLCRELRCGNLSSSAEIQDPPSTGVTCRVPTLHLCHDKLGVPQTCSRTRVTCQDSKPQPPGPAAGTIVSICLALLLFAILFLICGPPAYRRLMKRISKKKQRQWIGPTGLNQTVSFHRNSTATPRAQGQRAQRGDNDYAQPPQKSSQLSAYPALEGACRASIPLDNSSDSDYDLHSTRRL</sequence>
<dbReference type="EMBL" id="LSYS01006880">
    <property type="protein sequence ID" value="OPJ74122.1"/>
    <property type="molecule type" value="Genomic_DNA"/>
</dbReference>
<dbReference type="AlphaFoldDB" id="A0A1V4JPK8"/>
<evidence type="ECO:0000256" key="3">
    <source>
        <dbReference type="SAM" id="MobiDB-lite"/>
    </source>
</evidence>
<protein>
    <submittedName>
        <fullName evidence="6">T-cell surface glycoprotein CD5</fullName>
    </submittedName>
</protein>
<feature type="transmembrane region" description="Helical" evidence="4">
    <location>
        <begin position="349"/>
        <end position="375"/>
    </location>
</feature>
<evidence type="ECO:0000259" key="5">
    <source>
        <dbReference type="PROSITE" id="PS50287"/>
    </source>
</evidence>
<reference evidence="6 7" key="1">
    <citation type="submission" date="2016-02" db="EMBL/GenBank/DDBJ databases">
        <title>Band-tailed pigeon sequencing and assembly.</title>
        <authorList>
            <person name="Soares A.E."/>
            <person name="Novak B.J."/>
            <person name="Rice E.S."/>
            <person name="O'Connell B."/>
            <person name="Chang D."/>
            <person name="Weber S."/>
            <person name="Shapiro B."/>
        </authorList>
    </citation>
    <scope>NUCLEOTIDE SEQUENCE [LARGE SCALE GENOMIC DNA]</scope>
    <source>
        <strain evidence="6">BTP2013</strain>
        <tissue evidence="6">Blood</tissue>
    </source>
</reference>
<evidence type="ECO:0000313" key="7">
    <source>
        <dbReference type="Proteomes" id="UP000190648"/>
    </source>
</evidence>
<feature type="domain" description="SRCR" evidence="5">
    <location>
        <begin position="144"/>
        <end position="242"/>
    </location>
</feature>
<dbReference type="PROSITE" id="PS50287">
    <property type="entry name" value="SRCR_2"/>
    <property type="match status" value="3"/>
</dbReference>
<dbReference type="InterPro" id="IPR001190">
    <property type="entry name" value="SRCR"/>
</dbReference>
<dbReference type="PRINTS" id="PR01409">
    <property type="entry name" value="TCELLCD5"/>
</dbReference>
<evidence type="ECO:0000256" key="2">
    <source>
        <dbReference type="PROSITE-ProRule" id="PRU00196"/>
    </source>
</evidence>
<keyword evidence="4" id="KW-0472">Membrane</keyword>
<feature type="domain" description="SRCR" evidence="5">
    <location>
        <begin position="250"/>
        <end position="339"/>
    </location>
</feature>
<comment type="caution">
    <text evidence="2">Lacks conserved residue(s) required for the propagation of feature annotation.</text>
</comment>
<dbReference type="SMART" id="SM00202">
    <property type="entry name" value="SR"/>
    <property type="match status" value="1"/>
</dbReference>
<feature type="region of interest" description="Disordered" evidence="3">
    <location>
        <begin position="393"/>
        <end position="432"/>
    </location>
</feature>
<dbReference type="InterPro" id="IPR003566">
    <property type="entry name" value="Tcell_CD5"/>
</dbReference>
<proteinExistence type="predicted"/>
<gene>
    <name evidence="6" type="primary">CD5</name>
    <name evidence="6" type="ORF">AV530_013490</name>
</gene>
<name>A0A1V4JPK8_PATFA</name>
<accession>A0A1V4JPK8</accession>
<dbReference type="GO" id="GO:0031295">
    <property type="term" value="P:T cell costimulation"/>
    <property type="evidence" value="ECO:0007669"/>
    <property type="project" value="TreeGrafter"/>
</dbReference>
<dbReference type="OrthoDB" id="544868at2759"/>
<feature type="compositionally biased region" description="Pro residues" evidence="3">
    <location>
        <begin position="125"/>
        <end position="141"/>
    </location>
</feature>
<dbReference type="PANTHER" id="PTHR47309:SF1">
    <property type="entry name" value="T-CELL SURFACE GLYCOPROTEIN CD5"/>
    <property type="match status" value="1"/>
</dbReference>
<feature type="region of interest" description="Disordered" evidence="3">
    <location>
        <begin position="120"/>
        <end position="141"/>
    </location>
</feature>
<keyword evidence="4" id="KW-1133">Transmembrane helix</keyword>
<dbReference type="STRING" id="372326.A0A1V4JPK8"/>
<feature type="compositionally biased region" description="Polar residues" evidence="3">
    <location>
        <begin position="395"/>
        <end position="416"/>
    </location>
</feature>
<keyword evidence="4" id="KW-0812">Transmembrane</keyword>
<dbReference type="Pfam" id="PF00530">
    <property type="entry name" value="SRCR"/>
    <property type="match status" value="1"/>
</dbReference>
<comment type="caution">
    <text evidence="6">The sequence shown here is derived from an EMBL/GenBank/DDBJ whole genome shotgun (WGS) entry which is preliminary data.</text>
</comment>
<dbReference type="Gene3D" id="3.10.250.10">
    <property type="entry name" value="SRCR-like domain"/>
    <property type="match status" value="3"/>
</dbReference>
<feature type="domain" description="SRCR" evidence="5">
    <location>
        <begin position="23"/>
        <end position="118"/>
    </location>
</feature>
<feature type="disulfide bond" evidence="2">
    <location>
        <begin position="92"/>
        <end position="102"/>
    </location>
</feature>
<dbReference type="InterPro" id="IPR036772">
    <property type="entry name" value="SRCR-like_dom_sf"/>
</dbReference>
<evidence type="ECO:0000256" key="1">
    <source>
        <dbReference type="ARBA" id="ARBA00023157"/>
    </source>
</evidence>
<dbReference type="SUPFAM" id="SSF56487">
    <property type="entry name" value="SRCR-like"/>
    <property type="match status" value="3"/>
</dbReference>
<organism evidence="6 7">
    <name type="scientific">Patagioenas fasciata monilis</name>
    <dbReference type="NCBI Taxonomy" id="372326"/>
    <lineage>
        <taxon>Eukaryota</taxon>
        <taxon>Metazoa</taxon>
        <taxon>Chordata</taxon>
        <taxon>Craniata</taxon>
        <taxon>Vertebrata</taxon>
        <taxon>Euteleostomi</taxon>
        <taxon>Archelosauria</taxon>
        <taxon>Archosauria</taxon>
        <taxon>Dinosauria</taxon>
        <taxon>Saurischia</taxon>
        <taxon>Theropoda</taxon>
        <taxon>Coelurosauria</taxon>
        <taxon>Aves</taxon>
        <taxon>Neognathae</taxon>
        <taxon>Neoaves</taxon>
        <taxon>Columbimorphae</taxon>
        <taxon>Columbiformes</taxon>
        <taxon>Columbidae</taxon>
        <taxon>Patagioenas</taxon>
    </lineage>
</organism>
<dbReference type="Proteomes" id="UP000190648">
    <property type="component" value="Unassembled WGS sequence"/>
</dbReference>
<evidence type="ECO:0000256" key="4">
    <source>
        <dbReference type="SAM" id="Phobius"/>
    </source>
</evidence>
<dbReference type="PANTHER" id="PTHR47309">
    <property type="entry name" value="T-CELL SURFACE GLYCOPROTEIN CD5"/>
    <property type="match status" value="1"/>
</dbReference>
<evidence type="ECO:0000313" key="6">
    <source>
        <dbReference type="EMBL" id="OPJ74122.1"/>
    </source>
</evidence>